<dbReference type="GO" id="GO:0042981">
    <property type="term" value="P:regulation of apoptotic process"/>
    <property type="evidence" value="ECO:0007669"/>
    <property type="project" value="TreeGrafter"/>
</dbReference>
<evidence type="ECO:0000313" key="2">
    <source>
        <dbReference type="EMBL" id="KIM48653.1"/>
    </source>
</evidence>
<dbReference type="Pfam" id="PF12796">
    <property type="entry name" value="Ank_2"/>
    <property type="match status" value="1"/>
</dbReference>
<dbReference type="Gene3D" id="1.25.40.20">
    <property type="entry name" value="Ankyrin repeat-containing domain"/>
    <property type="match status" value="1"/>
</dbReference>
<dbReference type="PROSITE" id="PS50088">
    <property type="entry name" value="ANK_REPEAT"/>
    <property type="match status" value="1"/>
</dbReference>
<reference evidence="2 3" key="1">
    <citation type="submission" date="2014-04" db="EMBL/GenBank/DDBJ databases">
        <authorList>
            <consortium name="DOE Joint Genome Institute"/>
            <person name="Kuo A."/>
            <person name="Gay G."/>
            <person name="Dore J."/>
            <person name="Kohler A."/>
            <person name="Nagy L.G."/>
            <person name="Floudas D."/>
            <person name="Copeland A."/>
            <person name="Barry K.W."/>
            <person name="Cichocki N."/>
            <person name="Veneault-Fourrey C."/>
            <person name="LaButti K."/>
            <person name="Lindquist E.A."/>
            <person name="Lipzen A."/>
            <person name="Lundell T."/>
            <person name="Morin E."/>
            <person name="Murat C."/>
            <person name="Sun H."/>
            <person name="Tunlid A."/>
            <person name="Henrissat B."/>
            <person name="Grigoriev I.V."/>
            <person name="Hibbett D.S."/>
            <person name="Martin F."/>
            <person name="Nordberg H.P."/>
            <person name="Cantor M.N."/>
            <person name="Hua S.X."/>
        </authorList>
    </citation>
    <scope>NUCLEOTIDE SEQUENCE [LARGE SCALE GENOMIC DNA]</scope>
    <source>
        <strain evidence="3">h7</strain>
    </source>
</reference>
<dbReference type="HOGENOM" id="CLU_022088_0_0_1"/>
<accession>A0A0C2YG27</accession>
<dbReference type="Proteomes" id="UP000053424">
    <property type="component" value="Unassembled WGS sequence"/>
</dbReference>
<dbReference type="PROSITE" id="PS50297">
    <property type="entry name" value="ANK_REP_REGION"/>
    <property type="match status" value="1"/>
</dbReference>
<dbReference type="AlphaFoldDB" id="A0A0C2YG27"/>
<reference evidence="3" key="2">
    <citation type="submission" date="2015-01" db="EMBL/GenBank/DDBJ databases">
        <title>Evolutionary Origins and Diversification of the Mycorrhizal Mutualists.</title>
        <authorList>
            <consortium name="DOE Joint Genome Institute"/>
            <consortium name="Mycorrhizal Genomics Consortium"/>
            <person name="Kohler A."/>
            <person name="Kuo A."/>
            <person name="Nagy L.G."/>
            <person name="Floudas D."/>
            <person name="Copeland A."/>
            <person name="Barry K.W."/>
            <person name="Cichocki N."/>
            <person name="Veneault-Fourrey C."/>
            <person name="LaButti K."/>
            <person name="Lindquist E.A."/>
            <person name="Lipzen A."/>
            <person name="Lundell T."/>
            <person name="Morin E."/>
            <person name="Murat C."/>
            <person name="Riley R."/>
            <person name="Ohm R."/>
            <person name="Sun H."/>
            <person name="Tunlid A."/>
            <person name="Henrissat B."/>
            <person name="Grigoriev I.V."/>
            <person name="Hibbett D.S."/>
            <person name="Martin F."/>
        </authorList>
    </citation>
    <scope>NUCLEOTIDE SEQUENCE [LARGE SCALE GENOMIC DNA]</scope>
    <source>
        <strain evidence="3">h7</strain>
    </source>
</reference>
<dbReference type="OrthoDB" id="2891447at2759"/>
<name>A0A0C2YG27_HEBCY</name>
<dbReference type="STRING" id="686832.A0A0C2YG27"/>
<keyword evidence="3" id="KW-1185">Reference proteome</keyword>
<evidence type="ECO:0000256" key="1">
    <source>
        <dbReference type="PROSITE-ProRule" id="PRU00023"/>
    </source>
</evidence>
<keyword evidence="1" id="KW-0040">ANK repeat</keyword>
<dbReference type="PANTHER" id="PTHR24183">
    <property type="entry name" value="FIBRONECTIN TYPE 3 AND ANKYRIN REPEAT DOMAINS PROTEIN 1"/>
    <property type="match status" value="1"/>
</dbReference>
<dbReference type="InterPro" id="IPR036770">
    <property type="entry name" value="Ankyrin_rpt-contain_sf"/>
</dbReference>
<evidence type="ECO:0000313" key="3">
    <source>
        <dbReference type="Proteomes" id="UP000053424"/>
    </source>
</evidence>
<feature type="repeat" description="ANK" evidence="1">
    <location>
        <begin position="119"/>
        <end position="151"/>
    </location>
</feature>
<dbReference type="InterPro" id="IPR002110">
    <property type="entry name" value="Ankyrin_rpt"/>
</dbReference>
<protein>
    <submittedName>
        <fullName evidence="2">Uncharacterized protein</fullName>
    </submittedName>
</protein>
<dbReference type="SMART" id="SM00248">
    <property type="entry name" value="ANK"/>
    <property type="match status" value="3"/>
</dbReference>
<dbReference type="PANTHER" id="PTHR24183:SF1">
    <property type="entry name" value="FIBRONECTIN TYPE 3 AND ANKYRIN REPEAT DOMAINS PROTEIN 1"/>
    <property type="match status" value="1"/>
</dbReference>
<dbReference type="SUPFAM" id="SSF48403">
    <property type="entry name" value="Ankyrin repeat"/>
    <property type="match status" value="1"/>
</dbReference>
<sequence length="495" mass="55802">MSEFDPQPFEPLPGYVQDQLPQSTFDAVVTRIATASRELDAREILESFIESQKAPAYEGSQKPEAPKPIEEYPRGTDPLTGVKQQIVAELFLAITREDSETIAVLIQNNLVTANTKDRTGRTPLLAAISTTFIHLVKELLDFGADPNAFGVVLKNGGIPRATRTPLMLAASIGSLPIVKLLFEPPYSADDTLVAPDGQIALRLAADAGHRTIVEYLPSCRAGGYLRWKSHNAAALARTKTAIEYIVEFIKVFVWHLPKFVIWSIPKHVVVLPIVRGCKWCWANRKKFAGWCKHQITEMPKRVVRAGKAVWRGIKKIPKAIKVAGAEVWKFGTQTLPRWIKELVLWIWDMITVRIPKAIVHAAKWAWNEISSLGRAAWDAILRTVSFLHTILQAIVTLLRNLTLRDIWNGFCDVLRAIFVTLPKTLLSWIRRFGDASYEVLRVLFGCFGATLWDIGWMLQHVILFIPRQLWNILRSLAGSIARGWSELMVWINPKL</sequence>
<organism evidence="2 3">
    <name type="scientific">Hebeloma cylindrosporum</name>
    <dbReference type="NCBI Taxonomy" id="76867"/>
    <lineage>
        <taxon>Eukaryota</taxon>
        <taxon>Fungi</taxon>
        <taxon>Dikarya</taxon>
        <taxon>Basidiomycota</taxon>
        <taxon>Agaricomycotina</taxon>
        <taxon>Agaricomycetes</taxon>
        <taxon>Agaricomycetidae</taxon>
        <taxon>Agaricales</taxon>
        <taxon>Agaricineae</taxon>
        <taxon>Hymenogastraceae</taxon>
        <taxon>Hebeloma</taxon>
    </lineage>
</organism>
<dbReference type="GO" id="GO:0005634">
    <property type="term" value="C:nucleus"/>
    <property type="evidence" value="ECO:0007669"/>
    <property type="project" value="TreeGrafter"/>
</dbReference>
<dbReference type="Pfam" id="PF00023">
    <property type="entry name" value="Ank"/>
    <property type="match status" value="1"/>
</dbReference>
<proteinExistence type="predicted"/>
<dbReference type="EMBL" id="KN831768">
    <property type="protein sequence ID" value="KIM48653.1"/>
    <property type="molecule type" value="Genomic_DNA"/>
</dbReference>
<gene>
    <name evidence="2" type="ORF">M413DRAFT_437838</name>
</gene>